<comment type="caution">
    <text evidence="1">The sequence shown here is derived from an EMBL/GenBank/DDBJ whole genome shotgun (WGS) entry which is preliminary data.</text>
</comment>
<dbReference type="Proteomes" id="UP001596086">
    <property type="component" value="Unassembled WGS sequence"/>
</dbReference>
<dbReference type="EMBL" id="JBHSMZ010000001">
    <property type="protein sequence ID" value="MFC5547531.1"/>
    <property type="molecule type" value="Genomic_DNA"/>
</dbReference>
<dbReference type="RefSeq" id="WP_379766980.1">
    <property type="nucleotide sequence ID" value="NZ_JBHSMZ010000001.1"/>
</dbReference>
<dbReference type="SUPFAM" id="SSF56281">
    <property type="entry name" value="Metallo-hydrolase/oxidoreductase"/>
    <property type="match status" value="1"/>
</dbReference>
<dbReference type="InterPro" id="IPR025638">
    <property type="entry name" value="DUF4336"/>
</dbReference>
<dbReference type="PANTHER" id="PTHR33835">
    <property type="entry name" value="YALI0C07656P"/>
    <property type="match status" value="1"/>
</dbReference>
<evidence type="ECO:0000313" key="1">
    <source>
        <dbReference type="EMBL" id="MFC5547531.1"/>
    </source>
</evidence>
<dbReference type="Gene3D" id="3.60.15.10">
    <property type="entry name" value="Ribonuclease Z/Hydroxyacylglutathione hydrolase-like"/>
    <property type="match status" value="1"/>
</dbReference>
<evidence type="ECO:0000313" key="2">
    <source>
        <dbReference type="Proteomes" id="UP001596086"/>
    </source>
</evidence>
<organism evidence="1 2">
    <name type="scientific">Massilia aerilata</name>
    <dbReference type="NCBI Taxonomy" id="453817"/>
    <lineage>
        <taxon>Bacteria</taxon>
        <taxon>Pseudomonadati</taxon>
        <taxon>Pseudomonadota</taxon>
        <taxon>Betaproteobacteria</taxon>
        <taxon>Burkholderiales</taxon>
        <taxon>Oxalobacteraceae</taxon>
        <taxon>Telluria group</taxon>
        <taxon>Massilia</taxon>
    </lineage>
</organism>
<sequence length="226" mass="25261">MLIQIAPNLWHMERGFKAAGLAVSSRMTVVRFEDGRLWLHSPVRFSEAVAEQLRSLGKVSWIVAPNRAHHMFAKHALRAFPQAALYGAPGLAAKRPDLEGLVELGDSIPREWEKELGQVVVRGMPFVNEVVFFHKASTTLIMTDVLQCWCGKLPWNTSLYARLTGVRSHLDVPRTVRLITRDKALAAGSARVILQWPFTRVITAHNSIVEHEAHAAVERAFGRFGA</sequence>
<name>A0ABW0RRT0_9BURK</name>
<dbReference type="InterPro" id="IPR036866">
    <property type="entry name" value="RibonucZ/Hydroxyglut_hydro"/>
</dbReference>
<accession>A0ABW0RRT0</accession>
<gene>
    <name evidence="1" type="ORF">ACFPO9_03260</name>
</gene>
<dbReference type="PANTHER" id="PTHR33835:SF1">
    <property type="entry name" value="METALLO-BETA-LACTAMASE DOMAIN-CONTAINING PROTEIN"/>
    <property type="match status" value="1"/>
</dbReference>
<reference evidence="2" key="1">
    <citation type="journal article" date="2019" name="Int. J. Syst. Evol. Microbiol.">
        <title>The Global Catalogue of Microorganisms (GCM) 10K type strain sequencing project: providing services to taxonomists for standard genome sequencing and annotation.</title>
        <authorList>
            <consortium name="The Broad Institute Genomics Platform"/>
            <consortium name="The Broad Institute Genome Sequencing Center for Infectious Disease"/>
            <person name="Wu L."/>
            <person name="Ma J."/>
        </authorList>
    </citation>
    <scope>NUCLEOTIDE SEQUENCE [LARGE SCALE GENOMIC DNA]</scope>
    <source>
        <strain evidence="2">CGMCC 4.5798</strain>
    </source>
</reference>
<proteinExistence type="predicted"/>
<protein>
    <submittedName>
        <fullName evidence="1">DUF4336 domain-containing protein</fullName>
    </submittedName>
</protein>
<keyword evidence="2" id="KW-1185">Reference proteome</keyword>
<dbReference type="Pfam" id="PF14234">
    <property type="entry name" value="DUF4336"/>
    <property type="match status" value="1"/>
</dbReference>